<evidence type="ECO:0000256" key="1">
    <source>
        <dbReference type="SAM" id="Coils"/>
    </source>
</evidence>
<feature type="coiled-coil region" evidence="1">
    <location>
        <begin position="225"/>
        <end position="259"/>
    </location>
</feature>
<protein>
    <submittedName>
        <fullName evidence="3">Uncharacterized protein</fullName>
    </submittedName>
</protein>
<feature type="compositionally biased region" description="Basic and acidic residues" evidence="2">
    <location>
        <begin position="653"/>
        <end position="662"/>
    </location>
</feature>
<evidence type="ECO:0000256" key="2">
    <source>
        <dbReference type="SAM" id="MobiDB-lite"/>
    </source>
</evidence>
<keyword evidence="1" id="KW-0175">Coiled coil</keyword>
<gene>
    <name evidence="3" type="ORF">KP509_25G040700</name>
</gene>
<dbReference type="Proteomes" id="UP000825935">
    <property type="component" value="Chromosome 25"/>
</dbReference>
<feature type="compositionally biased region" description="Basic and acidic residues" evidence="2">
    <location>
        <begin position="328"/>
        <end position="338"/>
    </location>
</feature>
<evidence type="ECO:0000313" key="3">
    <source>
        <dbReference type="EMBL" id="KAH7298390.1"/>
    </source>
</evidence>
<accession>A0A8T2RQJ2</accession>
<reference evidence="3" key="1">
    <citation type="submission" date="2021-08" db="EMBL/GenBank/DDBJ databases">
        <title>WGS assembly of Ceratopteris richardii.</title>
        <authorList>
            <person name="Marchant D.B."/>
            <person name="Chen G."/>
            <person name="Jenkins J."/>
            <person name="Shu S."/>
            <person name="Leebens-Mack J."/>
            <person name="Grimwood J."/>
            <person name="Schmutz J."/>
            <person name="Soltis P."/>
            <person name="Soltis D."/>
            <person name="Chen Z.-H."/>
        </authorList>
    </citation>
    <scope>NUCLEOTIDE SEQUENCE</scope>
    <source>
        <strain evidence="3">Whitten #5841</strain>
        <tissue evidence="3">Leaf</tissue>
    </source>
</reference>
<feature type="compositionally biased region" description="Polar residues" evidence="2">
    <location>
        <begin position="51"/>
        <end position="61"/>
    </location>
</feature>
<dbReference type="PANTHER" id="PTHR34778">
    <property type="entry name" value="OS02G0580700 PROTEIN"/>
    <property type="match status" value="1"/>
</dbReference>
<organism evidence="3 4">
    <name type="scientific">Ceratopteris richardii</name>
    <name type="common">Triangle waterfern</name>
    <dbReference type="NCBI Taxonomy" id="49495"/>
    <lineage>
        <taxon>Eukaryota</taxon>
        <taxon>Viridiplantae</taxon>
        <taxon>Streptophyta</taxon>
        <taxon>Embryophyta</taxon>
        <taxon>Tracheophyta</taxon>
        <taxon>Polypodiopsida</taxon>
        <taxon>Polypodiidae</taxon>
        <taxon>Polypodiales</taxon>
        <taxon>Pteridineae</taxon>
        <taxon>Pteridaceae</taxon>
        <taxon>Parkerioideae</taxon>
        <taxon>Ceratopteris</taxon>
    </lineage>
</organism>
<dbReference type="OrthoDB" id="657513at2759"/>
<feature type="compositionally biased region" description="Acidic residues" evidence="2">
    <location>
        <begin position="24"/>
        <end position="34"/>
    </location>
</feature>
<comment type="caution">
    <text evidence="3">The sequence shown here is derived from an EMBL/GenBank/DDBJ whole genome shotgun (WGS) entry which is preliminary data.</text>
</comment>
<dbReference type="AlphaFoldDB" id="A0A8T2RQJ2"/>
<feature type="compositionally biased region" description="Basic and acidic residues" evidence="2">
    <location>
        <begin position="35"/>
        <end position="46"/>
    </location>
</feature>
<dbReference type="PANTHER" id="PTHR34778:SF2">
    <property type="entry name" value="OS02G0580700 PROTEIN"/>
    <property type="match status" value="1"/>
</dbReference>
<feature type="region of interest" description="Disordered" evidence="2">
    <location>
        <begin position="325"/>
        <end position="355"/>
    </location>
</feature>
<sequence length="716" mass="79803">MDLEQELEQQGRKFTQEQVVGVGDYEEEDEEDLQEQDRDSTVHDETETMDGGSSTPTGRQTDNFYVHLHSETEMQHSRFSSQFSNDPETRPVPFATPMPSNADLFGSIDGKESFGSFPSKQVEGVLQSCLAAAEVQVSRILQQAMNTVQSQVLQALHQAARDIIEHLSKEAAHKVVVAERKAALLELEMSSLKQQALSMLLRMKADLDAQALDADKKYLLERRRAQDAEARLAVAQDISKRLKAELKKKADILEKMQKLVQPMIGNHPYRLHRSMKLPDHLENYATGGDNDKLRKMVGCNAEIISSTMSNVALNQEVQCSEVQPDIEPDTHAPDHSAGRDYSFSGEAPSAQEDSVELQKQSCSSCATLQTVQCCPNLLMDNNVSKKTGNGRDDQVEVSEYVEGSSQTKSKDKSAEPLQGIELLLSADGLDEKVSRIPVVCQKSSYGEGKFQDSSAAVKGYYVRRKAKENGKFQEKKASSMTMENHYLYIDLEHDLKSSTGRSSNETASEYNNSIPEDEYQTSSLINDSQTSRDATDSSNPGHIEQVITESCEDLANDPPEKMSSSEISRGAYLDSDMAKDDAVLETARPDIEVATSLAELASANLEVSSREIELSHHRFGNHDIFLKPGRTGLRMKRKGISFERKVMLQSEADVSKKSRPEDSYPVLSDNHTERVLRRNRGRKHSMLKGDLSLESSGDRRLIQGARQLLCLAEKKW</sequence>
<dbReference type="EMBL" id="CM035430">
    <property type="protein sequence ID" value="KAH7298390.1"/>
    <property type="molecule type" value="Genomic_DNA"/>
</dbReference>
<keyword evidence="4" id="KW-1185">Reference proteome</keyword>
<name>A0A8T2RQJ2_CERRI</name>
<feature type="region of interest" description="Disordered" evidence="2">
    <location>
        <begin position="651"/>
        <end position="670"/>
    </location>
</feature>
<evidence type="ECO:0000313" key="4">
    <source>
        <dbReference type="Proteomes" id="UP000825935"/>
    </source>
</evidence>
<feature type="region of interest" description="Disordered" evidence="2">
    <location>
        <begin position="1"/>
        <end position="61"/>
    </location>
</feature>
<feature type="region of interest" description="Disordered" evidence="2">
    <location>
        <begin position="498"/>
        <end position="541"/>
    </location>
</feature>
<proteinExistence type="predicted"/>
<feature type="compositionally biased region" description="Polar residues" evidence="2">
    <location>
        <begin position="498"/>
        <end position="540"/>
    </location>
</feature>